<accession>A0ABT9JW75</accession>
<dbReference type="InterPro" id="IPR029062">
    <property type="entry name" value="Class_I_gatase-like"/>
</dbReference>
<keyword evidence="2 10" id="KW-0963">Cytoplasm</keyword>
<evidence type="ECO:0000256" key="8">
    <source>
        <dbReference type="ARBA" id="ARBA00047838"/>
    </source>
</evidence>
<dbReference type="PANTHER" id="PTHR42701:SF2">
    <property type="entry name" value="IMIDAZOLE GLYCEROL PHOSPHATE SYNTHASE SUBUNIT HISH 1"/>
    <property type="match status" value="1"/>
</dbReference>
<comment type="subcellular location">
    <subcellularLocation>
        <location evidence="10">Cytoplasm</location>
    </subcellularLocation>
</comment>
<evidence type="ECO:0000256" key="1">
    <source>
        <dbReference type="ARBA" id="ARBA00005091"/>
    </source>
</evidence>
<evidence type="ECO:0000256" key="3">
    <source>
        <dbReference type="ARBA" id="ARBA00022605"/>
    </source>
</evidence>
<feature type="active site" evidence="10">
    <location>
        <position position="196"/>
    </location>
</feature>
<evidence type="ECO:0000256" key="7">
    <source>
        <dbReference type="ARBA" id="ARBA00023239"/>
    </source>
</evidence>
<comment type="function">
    <text evidence="10">IGPS catalyzes the conversion of PRFAR and glutamine to IGP, AICAR and glutamate. The HisH subunit catalyzes the hydrolysis of glutamine to glutamate and ammonia as part of the synthesis of IGP and AICAR. The resulting ammonia molecule is channeled to the active site of HisF.</text>
</comment>
<feature type="active site" description="Nucleophile" evidence="10">
    <location>
        <position position="84"/>
    </location>
</feature>
<comment type="catalytic activity">
    <reaction evidence="9 10">
        <text>L-glutamine + H2O = L-glutamate + NH4(+)</text>
        <dbReference type="Rhea" id="RHEA:15889"/>
        <dbReference type="ChEBI" id="CHEBI:15377"/>
        <dbReference type="ChEBI" id="CHEBI:28938"/>
        <dbReference type="ChEBI" id="CHEBI:29985"/>
        <dbReference type="ChEBI" id="CHEBI:58359"/>
        <dbReference type="EC" id="3.5.1.2"/>
    </reaction>
</comment>
<reference evidence="13" key="1">
    <citation type="journal article" date="2019" name="Int. J. Syst. Evol. Microbiol.">
        <title>The Global Catalogue of Microorganisms (GCM) 10K type strain sequencing project: providing services to taxonomists for standard genome sequencing and annotation.</title>
        <authorList>
            <consortium name="The Broad Institute Genomics Platform"/>
            <consortium name="The Broad Institute Genome Sequencing Center for Infectious Disease"/>
            <person name="Wu L."/>
            <person name="Ma J."/>
        </authorList>
    </citation>
    <scope>NUCLEOTIDE SEQUENCE [LARGE SCALE GENOMIC DNA]</scope>
    <source>
        <strain evidence="13">VKM B-3159</strain>
    </source>
</reference>
<comment type="subunit">
    <text evidence="10">Heterodimer of HisH and HisF.</text>
</comment>
<dbReference type="PIRSF" id="PIRSF000495">
    <property type="entry name" value="Amidotransf_hisH"/>
    <property type="match status" value="1"/>
</dbReference>
<comment type="pathway">
    <text evidence="1 10">Amino-acid biosynthesis; L-histidine biosynthesis; L-histidine from 5-phospho-alpha-D-ribose 1-diphosphate: step 5/9.</text>
</comment>
<evidence type="ECO:0000256" key="6">
    <source>
        <dbReference type="ARBA" id="ARBA00023102"/>
    </source>
</evidence>
<evidence type="ECO:0000313" key="13">
    <source>
        <dbReference type="Proteomes" id="UP001225906"/>
    </source>
</evidence>
<protein>
    <recommendedName>
        <fullName evidence="10">Imidazole glycerol phosphate synthase subunit HisH</fullName>
        <ecNumber evidence="10">4.3.2.10</ecNumber>
    </recommendedName>
    <alternativeName>
        <fullName evidence="10">IGP synthase glutaminase subunit</fullName>
        <ecNumber evidence="10">3.5.1.2</ecNumber>
    </alternativeName>
    <alternativeName>
        <fullName evidence="10">IGP synthase subunit HisH</fullName>
    </alternativeName>
    <alternativeName>
        <fullName evidence="10">ImGP synthase subunit HisH</fullName>
        <shortName evidence="10">IGPS subunit HisH</shortName>
    </alternativeName>
</protein>
<proteinExistence type="inferred from homology"/>
<dbReference type="PROSITE" id="PS51273">
    <property type="entry name" value="GATASE_TYPE_1"/>
    <property type="match status" value="1"/>
</dbReference>
<dbReference type="HAMAP" id="MF_00278">
    <property type="entry name" value="HisH"/>
    <property type="match status" value="1"/>
</dbReference>
<feature type="active site" evidence="10">
    <location>
        <position position="194"/>
    </location>
</feature>
<dbReference type="InterPro" id="IPR017926">
    <property type="entry name" value="GATASE"/>
</dbReference>
<dbReference type="GO" id="GO:0016829">
    <property type="term" value="F:lyase activity"/>
    <property type="evidence" value="ECO:0007669"/>
    <property type="project" value="UniProtKB-KW"/>
</dbReference>
<comment type="caution">
    <text evidence="12">The sequence shown here is derived from an EMBL/GenBank/DDBJ whole genome shotgun (WGS) entry which is preliminary data.</text>
</comment>
<keyword evidence="5 10" id="KW-0315">Glutamine amidotransferase</keyword>
<keyword evidence="13" id="KW-1185">Reference proteome</keyword>
<dbReference type="CDD" id="cd01748">
    <property type="entry name" value="GATase1_IGP_Synthase"/>
    <property type="match status" value="1"/>
</dbReference>
<name>A0ABT9JW75_9PROT</name>
<dbReference type="Proteomes" id="UP001225906">
    <property type="component" value="Unassembled WGS sequence"/>
</dbReference>
<dbReference type="EC" id="4.3.2.10" evidence="10"/>
<dbReference type="InterPro" id="IPR010139">
    <property type="entry name" value="Imidazole-glycPsynth_HisH"/>
</dbReference>
<keyword evidence="4 10" id="KW-0378">Hydrolase</keyword>
<dbReference type="Gene3D" id="3.40.50.880">
    <property type="match status" value="1"/>
</dbReference>
<evidence type="ECO:0000256" key="4">
    <source>
        <dbReference type="ARBA" id="ARBA00022801"/>
    </source>
</evidence>
<dbReference type="EC" id="3.5.1.2" evidence="10"/>
<sequence>MSRLQVAVIDYGMGNLRSVANAFKAVAPDIAIAVTSDPAVIADAERVVFPGQGAMPDCIRELDARNLRQAVMAATSTKPFLGICIGLQMLFEHSEEGDVSGLGVYPGEVKRFPVDRMIDAQGGKMKVPHMGWSQVHQTHAHEMWAGIPDQSRFYYVHSYYVAPTEGALTAATTAYPFDYTCAIARDNVFAVQFHPEKSAEAGLQLLRNFVNWKP</sequence>
<feature type="domain" description="Glutamine amidotransferase" evidence="11">
    <location>
        <begin position="8"/>
        <end position="210"/>
    </location>
</feature>
<evidence type="ECO:0000256" key="2">
    <source>
        <dbReference type="ARBA" id="ARBA00022490"/>
    </source>
</evidence>
<dbReference type="NCBIfam" id="TIGR01855">
    <property type="entry name" value="IMP_synth_hisH"/>
    <property type="match status" value="1"/>
</dbReference>
<dbReference type="Pfam" id="PF00117">
    <property type="entry name" value="GATase"/>
    <property type="match status" value="1"/>
</dbReference>
<evidence type="ECO:0000256" key="10">
    <source>
        <dbReference type="HAMAP-Rule" id="MF_00278"/>
    </source>
</evidence>
<keyword evidence="3 10" id="KW-0028">Amino-acid biosynthesis</keyword>
<gene>
    <name evidence="10 12" type="primary">hisH</name>
    <name evidence="12" type="ORF">Q9291_13335</name>
</gene>
<dbReference type="SUPFAM" id="SSF52317">
    <property type="entry name" value="Class I glutamine amidotransferase-like"/>
    <property type="match status" value="1"/>
</dbReference>
<dbReference type="PANTHER" id="PTHR42701">
    <property type="entry name" value="IMIDAZOLE GLYCEROL PHOSPHATE SYNTHASE SUBUNIT HISH"/>
    <property type="match status" value="1"/>
</dbReference>
<keyword evidence="7 10" id="KW-0456">Lyase</keyword>
<evidence type="ECO:0000313" key="12">
    <source>
        <dbReference type="EMBL" id="MDP8568832.1"/>
    </source>
</evidence>
<evidence type="ECO:0000259" key="11">
    <source>
        <dbReference type="Pfam" id="PF00117"/>
    </source>
</evidence>
<dbReference type="EMBL" id="JAVCAP010000034">
    <property type="protein sequence ID" value="MDP8568832.1"/>
    <property type="molecule type" value="Genomic_DNA"/>
</dbReference>
<evidence type="ECO:0000256" key="5">
    <source>
        <dbReference type="ARBA" id="ARBA00022962"/>
    </source>
</evidence>
<keyword evidence="6 10" id="KW-0368">Histidine biosynthesis</keyword>
<organism evidence="12 13">
    <name type="scientific">Methylophilus aquaticus</name>
    <dbReference type="NCBI Taxonomy" id="1971610"/>
    <lineage>
        <taxon>Bacteria</taxon>
        <taxon>Pseudomonadati</taxon>
        <taxon>Pseudomonadota</taxon>
        <taxon>Betaproteobacteria</taxon>
        <taxon>Nitrosomonadales</taxon>
        <taxon>Methylophilaceae</taxon>
        <taxon>Methylophilus</taxon>
    </lineage>
</organism>
<evidence type="ECO:0000256" key="9">
    <source>
        <dbReference type="ARBA" id="ARBA00049534"/>
    </source>
</evidence>
<comment type="catalytic activity">
    <reaction evidence="8 10">
        <text>5-[(5-phospho-1-deoxy-D-ribulos-1-ylimino)methylamino]-1-(5-phospho-beta-D-ribosyl)imidazole-4-carboxamide + L-glutamine = D-erythro-1-(imidazol-4-yl)glycerol 3-phosphate + 5-amino-1-(5-phospho-beta-D-ribosyl)imidazole-4-carboxamide + L-glutamate + H(+)</text>
        <dbReference type="Rhea" id="RHEA:24793"/>
        <dbReference type="ChEBI" id="CHEBI:15378"/>
        <dbReference type="ChEBI" id="CHEBI:29985"/>
        <dbReference type="ChEBI" id="CHEBI:58278"/>
        <dbReference type="ChEBI" id="CHEBI:58359"/>
        <dbReference type="ChEBI" id="CHEBI:58475"/>
        <dbReference type="ChEBI" id="CHEBI:58525"/>
        <dbReference type="EC" id="4.3.2.10"/>
    </reaction>
</comment>
<dbReference type="RefSeq" id="WP_306390604.1">
    <property type="nucleotide sequence ID" value="NZ_JAVCAP010000034.1"/>
</dbReference>